<sequence>MASSTGVAPPSSPDSPAVGHGIDQPLKTIEIKESPKGGDTTPTFINPLLLASACLGSSAALHFLFEREDKQEPPMLMPTQVFLDKLVGYIPGSSNRRTLTLLPASDDVEGGVDHPVLPLAACTSEDIKDGVDQAALHTTTSHNAEDGVDARALPAAAPLLNGVTVEGDTALHVVASHGDSAEFLDCASIIHRRDNGLLLVVNQVGDTPLHCAAKAGHSQMLCRLIELARSRGRLHKLLRRENKIKETALHDAIRIGNKDIVEHLLKADPNLANYPEKGTSPLYLAILLERDIIAHTLHNKTHGNLSYCGPRGKNALHAATFRGTGITKLVLKWNNSLTTHGDRDGSTPLHLASSFKNSICFTQLFEANPAPVYKADNTGLFPNNEKRIYATLALFGTNHNGLRWDQFEEKYSRHLTPEDKVKEAEKVKDSSQILGIGSVLIATVAFGATFAVPGGFIADDHTNRGTPTLAGRNSEFLLKVIILARSLYLRMGIIWALKWLAMMMVKRILLELWPFIVIFGWAAIAQKIRNHL</sequence>
<proteinExistence type="predicted"/>
<dbReference type="PROSITE" id="PS50297">
    <property type="entry name" value="ANK_REP_REGION"/>
    <property type="match status" value="1"/>
</dbReference>
<dbReference type="PROSITE" id="PS50088">
    <property type="entry name" value="ANK_REPEAT"/>
    <property type="match status" value="1"/>
</dbReference>
<keyword evidence="4" id="KW-1133">Transmembrane helix</keyword>
<dbReference type="Pfam" id="PF00023">
    <property type="entry name" value="Ank"/>
    <property type="match status" value="2"/>
</dbReference>
<dbReference type="InterPro" id="IPR002110">
    <property type="entry name" value="Ankyrin_rpt"/>
</dbReference>
<evidence type="ECO:0000256" key="1">
    <source>
        <dbReference type="ARBA" id="ARBA00004141"/>
    </source>
</evidence>
<dbReference type="EnsemblPlants" id="EMT11057">
    <property type="protein sequence ID" value="EMT11057"/>
    <property type="gene ID" value="F775_17523"/>
</dbReference>
<dbReference type="PANTHER" id="PTHR24186">
    <property type="entry name" value="PROTEIN PHOSPHATASE 1 REGULATORY SUBUNIT"/>
    <property type="match status" value="1"/>
</dbReference>
<evidence type="ECO:0000256" key="3">
    <source>
        <dbReference type="ARBA" id="ARBA00022737"/>
    </source>
</evidence>
<keyword evidence="5" id="KW-0040">ANK repeat</keyword>
<evidence type="ECO:0000256" key="5">
    <source>
        <dbReference type="ARBA" id="ARBA00023043"/>
    </source>
</evidence>
<evidence type="ECO:0000256" key="4">
    <source>
        <dbReference type="ARBA" id="ARBA00022989"/>
    </source>
</evidence>
<dbReference type="AlphaFoldDB" id="M8B2T0"/>
<dbReference type="PANTHER" id="PTHR24186:SF38">
    <property type="entry name" value="ANKYRIN REPEAT FAMILY PROTEIN"/>
    <property type="match status" value="1"/>
</dbReference>
<dbReference type="Pfam" id="PF13962">
    <property type="entry name" value="PGG"/>
    <property type="match status" value="1"/>
</dbReference>
<dbReference type="InterPro" id="IPR036770">
    <property type="entry name" value="Ankyrin_rpt-contain_sf"/>
</dbReference>
<evidence type="ECO:0000256" key="2">
    <source>
        <dbReference type="ARBA" id="ARBA00022692"/>
    </source>
</evidence>
<keyword evidence="2" id="KW-0812">Transmembrane</keyword>
<organism evidence="7">
    <name type="scientific">Aegilops tauschii</name>
    <name type="common">Tausch's goatgrass</name>
    <name type="synonym">Aegilops squarrosa</name>
    <dbReference type="NCBI Taxonomy" id="37682"/>
    <lineage>
        <taxon>Eukaryota</taxon>
        <taxon>Viridiplantae</taxon>
        <taxon>Streptophyta</taxon>
        <taxon>Embryophyta</taxon>
        <taxon>Tracheophyta</taxon>
        <taxon>Spermatophyta</taxon>
        <taxon>Magnoliopsida</taxon>
        <taxon>Liliopsida</taxon>
        <taxon>Poales</taxon>
        <taxon>Poaceae</taxon>
        <taxon>BOP clade</taxon>
        <taxon>Pooideae</taxon>
        <taxon>Triticodae</taxon>
        <taxon>Triticeae</taxon>
        <taxon>Triticinae</taxon>
        <taxon>Aegilops</taxon>
    </lineage>
</organism>
<keyword evidence="6" id="KW-0472">Membrane</keyword>
<dbReference type="SUPFAM" id="SSF48403">
    <property type="entry name" value="Ankyrin repeat"/>
    <property type="match status" value="1"/>
</dbReference>
<comment type="subcellular location">
    <subcellularLocation>
        <location evidence="1">Membrane</location>
        <topology evidence="1">Multi-pass membrane protein</topology>
    </subcellularLocation>
</comment>
<dbReference type="SMART" id="SM00248">
    <property type="entry name" value="ANK"/>
    <property type="match status" value="5"/>
</dbReference>
<accession>M8B2T0</accession>
<dbReference type="Gene3D" id="1.25.40.20">
    <property type="entry name" value="Ankyrin repeat-containing domain"/>
    <property type="match status" value="2"/>
</dbReference>
<reference evidence="7" key="1">
    <citation type="submission" date="2015-06" db="UniProtKB">
        <authorList>
            <consortium name="EnsemblPlants"/>
        </authorList>
    </citation>
    <scope>IDENTIFICATION</scope>
</reference>
<name>M8B2T0_AEGTA</name>
<dbReference type="GO" id="GO:0005886">
    <property type="term" value="C:plasma membrane"/>
    <property type="evidence" value="ECO:0007669"/>
    <property type="project" value="TreeGrafter"/>
</dbReference>
<protein>
    <submittedName>
        <fullName evidence="7">Uncharacterized protein</fullName>
    </submittedName>
</protein>
<keyword evidence="3" id="KW-0677">Repeat</keyword>
<evidence type="ECO:0000313" key="7">
    <source>
        <dbReference type="EnsemblPlants" id="EMT11057"/>
    </source>
</evidence>
<dbReference type="InterPro" id="IPR026961">
    <property type="entry name" value="PGG_dom"/>
</dbReference>
<evidence type="ECO:0000256" key="6">
    <source>
        <dbReference type="ARBA" id="ARBA00023136"/>
    </source>
</evidence>